<proteinExistence type="predicted"/>
<evidence type="ECO:0000313" key="1">
    <source>
        <dbReference type="EMBL" id="AXK38131.1"/>
    </source>
</evidence>
<reference evidence="1 2" key="1">
    <citation type="submission" date="2018-07" db="EMBL/GenBank/DDBJ databases">
        <title>Crenobacter cavernae sp. nov., isolated from a karst cave.</title>
        <authorList>
            <person name="Zhu H."/>
        </authorList>
    </citation>
    <scope>NUCLEOTIDE SEQUENCE [LARGE SCALE GENOMIC DNA]</scope>
    <source>
        <strain evidence="1 2">K1W11S-77</strain>
    </source>
</reference>
<evidence type="ECO:0000313" key="2">
    <source>
        <dbReference type="Proteomes" id="UP000254537"/>
    </source>
</evidence>
<accession>A0A345Y2H9</accession>
<dbReference type="KEGG" id="ccah:DWG20_01065"/>
<dbReference type="EMBL" id="CP031337">
    <property type="protein sequence ID" value="AXK38131.1"/>
    <property type="molecule type" value="Genomic_DNA"/>
</dbReference>
<organism evidence="1 2">
    <name type="scientific">Crenobacter cavernae</name>
    <dbReference type="NCBI Taxonomy" id="2290923"/>
    <lineage>
        <taxon>Bacteria</taxon>
        <taxon>Pseudomonadati</taxon>
        <taxon>Pseudomonadota</taxon>
        <taxon>Betaproteobacteria</taxon>
        <taxon>Neisseriales</taxon>
        <taxon>Neisseriaceae</taxon>
        <taxon>Crenobacter</taxon>
    </lineage>
</organism>
<protein>
    <submittedName>
        <fullName evidence="1">Uncharacterized protein</fullName>
    </submittedName>
</protein>
<dbReference type="Proteomes" id="UP000254537">
    <property type="component" value="Chromosome"/>
</dbReference>
<dbReference type="AlphaFoldDB" id="A0A345Y2H9"/>
<gene>
    <name evidence="1" type="ORF">DWG20_01065</name>
</gene>
<sequence>MIKTSLFAGAEREARIDKLGDTLQQLAALIDFAALAAEVDRVAPRPDRSRGGRHRFRPR</sequence>
<name>A0A345Y2H9_9NEIS</name>